<protein>
    <submittedName>
        <fullName evidence="2">HAUS8 protein</fullName>
    </submittedName>
</protein>
<evidence type="ECO:0000313" key="3">
    <source>
        <dbReference type="Proteomes" id="UP000627253"/>
    </source>
</evidence>
<name>A0A852JCL1_9PICI</name>
<comment type="caution">
    <text evidence="2">The sequence shown here is derived from an EMBL/GenBank/DDBJ whole genome shotgun (WGS) entry which is preliminary data.</text>
</comment>
<reference evidence="2" key="1">
    <citation type="submission" date="2020-02" db="EMBL/GenBank/DDBJ databases">
        <title>Bird 10,000 Genomes (B10K) Project - Family phase.</title>
        <authorList>
            <person name="Zhang G."/>
        </authorList>
    </citation>
    <scope>NUCLEOTIDE SEQUENCE</scope>
    <source>
        <strain evidence="2">B10K-DU-002-37</strain>
        <tissue evidence="2">Muscle</tissue>
    </source>
</reference>
<keyword evidence="3" id="KW-1185">Reference proteome</keyword>
<keyword evidence="1" id="KW-0175">Coiled coil</keyword>
<evidence type="ECO:0000256" key="1">
    <source>
        <dbReference type="SAM" id="Coils"/>
    </source>
</evidence>
<evidence type="ECO:0000313" key="2">
    <source>
        <dbReference type="EMBL" id="NXX47179.1"/>
    </source>
</evidence>
<dbReference type="EMBL" id="WAAF01014501">
    <property type="protein sequence ID" value="NXX47179.1"/>
    <property type="molecule type" value="Genomic_DNA"/>
</dbReference>
<feature type="coiled-coil region" evidence="1">
    <location>
        <begin position="12"/>
        <end position="57"/>
    </location>
</feature>
<dbReference type="AlphaFoldDB" id="A0A852JCL1"/>
<dbReference type="OrthoDB" id="10050218at2759"/>
<dbReference type="Proteomes" id="UP000627253">
    <property type="component" value="Unassembled WGS sequence"/>
</dbReference>
<feature type="non-terminal residue" evidence="2">
    <location>
        <position position="1"/>
    </location>
</feature>
<proteinExistence type="predicted"/>
<accession>A0A852JCL1</accession>
<gene>
    <name evidence="2" type="primary">Haus8</name>
    <name evidence="2" type="ORF">TRILEU_R01845</name>
</gene>
<organism evidence="2 3">
    <name type="scientific">Tricholaema leucomelas</name>
    <name type="common">pied barbet</name>
    <dbReference type="NCBI Taxonomy" id="240729"/>
    <lineage>
        <taxon>Eukaryota</taxon>
        <taxon>Metazoa</taxon>
        <taxon>Chordata</taxon>
        <taxon>Craniata</taxon>
        <taxon>Vertebrata</taxon>
        <taxon>Euteleostomi</taxon>
        <taxon>Archelosauria</taxon>
        <taxon>Archosauria</taxon>
        <taxon>Dinosauria</taxon>
        <taxon>Saurischia</taxon>
        <taxon>Theropoda</taxon>
        <taxon>Coelurosauria</taxon>
        <taxon>Aves</taxon>
        <taxon>Neognathae</taxon>
        <taxon>Neoaves</taxon>
        <taxon>Telluraves</taxon>
        <taxon>Coraciimorphae</taxon>
        <taxon>Piciformes</taxon>
        <taxon>Lybiidae</taxon>
        <taxon>Tricholaema lacrymosa</taxon>
    </lineage>
</organism>
<feature type="non-terminal residue" evidence="2">
    <location>
        <position position="201"/>
    </location>
</feature>
<sequence>LESMTLLLTYLRVKAEKNLSELEKKAEQNLLKLCEEKERQREKLSKLKREILLREREQKLSEALDEQMEVLSRLVPVCDQFKEQYKSFAVSLDATRHELPTKSIHIGEDRQAYLDELQKQLTITQGLLTEVMPSFSGEGAKACSMLKELKELSQKLDKELQRSFTEVQNLSFEVSKEVSLHNQQVCEEKHGLDVVKCWYFS</sequence>